<dbReference type="AlphaFoldDB" id="A0A8H6FE90"/>
<keyword evidence="2" id="KW-1185">Reference proteome</keyword>
<dbReference type="Proteomes" id="UP000578531">
    <property type="component" value="Unassembled WGS sequence"/>
</dbReference>
<proteinExistence type="predicted"/>
<protein>
    <submittedName>
        <fullName evidence="1">Uncharacterized protein</fullName>
    </submittedName>
</protein>
<evidence type="ECO:0000313" key="1">
    <source>
        <dbReference type="EMBL" id="KAF6224643.1"/>
    </source>
</evidence>
<dbReference type="EMBL" id="JACCJC010000115">
    <property type="protein sequence ID" value="KAF6224643.1"/>
    <property type="molecule type" value="Genomic_DNA"/>
</dbReference>
<dbReference type="RefSeq" id="XP_037158341.1">
    <property type="nucleotide sequence ID" value="XM_037314815.1"/>
</dbReference>
<accession>A0A8H6FE90</accession>
<sequence length="202" mass="23207">MHRAKIWHDDRPLGLDRRDQVFALLMEEKSLHSLNRLVPAQFKLDKLSEDDCCWPGFVPLDFLPRIIIQIEAGARVDDMSLGYIHGHGWESVCLPDREFLTQMQGGYLVSREVAAGESESQISILEYLSGMSLLFEEQGFSMHANGGRVKISGKKIKMERALEGFGRCMITKHERSCTCRFWYSNSPERFRRFVLQKTCGCT</sequence>
<dbReference type="GeneID" id="59294618"/>
<organism evidence="1 2">
    <name type="scientific">Letharia columbiana</name>
    <dbReference type="NCBI Taxonomy" id="112416"/>
    <lineage>
        <taxon>Eukaryota</taxon>
        <taxon>Fungi</taxon>
        <taxon>Dikarya</taxon>
        <taxon>Ascomycota</taxon>
        <taxon>Pezizomycotina</taxon>
        <taxon>Lecanoromycetes</taxon>
        <taxon>OSLEUM clade</taxon>
        <taxon>Lecanoromycetidae</taxon>
        <taxon>Lecanorales</taxon>
        <taxon>Lecanorineae</taxon>
        <taxon>Parmeliaceae</taxon>
        <taxon>Letharia</taxon>
    </lineage>
</organism>
<comment type="caution">
    <text evidence="1">The sequence shown here is derived from an EMBL/GenBank/DDBJ whole genome shotgun (WGS) entry which is preliminary data.</text>
</comment>
<evidence type="ECO:0000313" key="2">
    <source>
        <dbReference type="Proteomes" id="UP000578531"/>
    </source>
</evidence>
<gene>
    <name evidence="1" type="ORF">HO173_012986</name>
</gene>
<name>A0A8H6FE90_9LECA</name>
<reference evidence="1 2" key="1">
    <citation type="journal article" date="2020" name="Genomics">
        <title>Complete, high-quality genomes from long-read metagenomic sequencing of two wolf lichen thalli reveals enigmatic genome architecture.</title>
        <authorList>
            <person name="McKenzie S.K."/>
            <person name="Walston R.F."/>
            <person name="Allen J.L."/>
        </authorList>
    </citation>
    <scope>NUCLEOTIDE SEQUENCE [LARGE SCALE GENOMIC DNA]</scope>
    <source>
        <strain evidence="1">WasteWater2</strain>
    </source>
</reference>